<dbReference type="InterPro" id="IPR002125">
    <property type="entry name" value="CMP_dCMP_dom"/>
</dbReference>
<keyword evidence="15" id="KW-1185">Reference proteome</keyword>
<evidence type="ECO:0000256" key="8">
    <source>
        <dbReference type="ARBA" id="ARBA00022833"/>
    </source>
</evidence>
<dbReference type="CDD" id="cd01283">
    <property type="entry name" value="cytidine_deaminase"/>
    <property type="match status" value="1"/>
</dbReference>
<evidence type="ECO:0000256" key="5">
    <source>
        <dbReference type="ARBA" id="ARBA00018266"/>
    </source>
</evidence>
<dbReference type="PROSITE" id="PS00903">
    <property type="entry name" value="CYT_DCMP_DEAMINASES_1"/>
    <property type="match status" value="1"/>
</dbReference>
<comment type="function">
    <text evidence="2 12">This enzyme scavenges exogenous and endogenous cytidine and 2'-deoxycytidine for UMP synthesis.</text>
</comment>
<reference evidence="15" key="1">
    <citation type="journal article" date="2019" name="Int. J. Syst. Evol. Microbiol.">
        <title>The Global Catalogue of Microorganisms (GCM) 10K type strain sequencing project: providing services to taxonomists for standard genome sequencing and annotation.</title>
        <authorList>
            <consortium name="The Broad Institute Genomics Platform"/>
            <consortium name="The Broad Institute Genome Sequencing Center for Infectious Disease"/>
            <person name="Wu L."/>
            <person name="Ma J."/>
        </authorList>
    </citation>
    <scope>NUCLEOTIDE SEQUENCE [LARGE SCALE GENOMIC DNA]</scope>
    <source>
        <strain evidence="15">KCTC 42501</strain>
    </source>
</reference>
<protein>
    <recommendedName>
        <fullName evidence="5 12">Cytidine deaminase</fullName>
        <ecNumber evidence="4 12">3.5.4.5</ecNumber>
    </recommendedName>
    <alternativeName>
        <fullName evidence="9 12">Cytidine aminohydrolase</fullName>
    </alternativeName>
</protein>
<dbReference type="RefSeq" id="WP_382169883.1">
    <property type="nucleotide sequence ID" value="NZ_JBHRXX010000001.1"/>
</dbReference>
<comment type="similarity">
    <text evidence="3 12">Belongs to the cytidine and deoxycytidylate deaminase family.</text>
</comment>
<evidence type="ECO:0000259" key="13">
    <source>
        <dbReference type="PROSITE" id="PS51747"/>
    </source>
</evidence>
<evidence type="ECO:0000256" key="11">
    <source>
        <dbReference type="ARBA" id="ARBA00049558"/>
    </source>
</evidence>
<comment type="catalytic activity">
    <reaction evidence="11 12">
        <text>cytidine + H2O + H(+) = uridine + NH4(+)</text>
        <dbReference type="Rhea" id="RHEA:16069"/>
        <dbReference type="ChEBI" id="CHEBI:15377"/>
        <dbReference type="ChEBI" id="CHEBI:15378"/>
        <dbReference type="ChEBI" id="CHEBI:16704"/>
        <dbReference type="ChEBI" id="CHEBI:17562"/>
        <dbReference type="ChEBI" id="CHEBI:28938"/>
        <dbReference type="EC" id="3.5.4.5"/>
    </reaction>
</comment>
<feature type="domain" description="CMP/dCMP-type deaminase" evidence="13">
    <location>
        <begin position="7"/>
        <end position="134"/>
    </location>
</feature>
<dbReference type="Proteomes" id="UP001595729">
    <property type="component" value="Unassembled WGS sequence"/>
</dbReference>
<dbReference type="NCBIfam" id="TIGR01354">
    <property type="entry name" value="cyt_deam_tetra"/>
    <property type="match status" value="1"/>
</dbReference>
<keyword evidence="7 12" id="KW-0378">Hydrolase</keyword>
<evidence type="ECO:0000313" key="15">
    <source>
        <dbReference type="Proteomes" id="UP001595729"/>
    </source>
</evidence>
<sequence length="138" mass="14648">MSRNVEERRDALVAAARAVRERAHAPYSRFAVGAAVLDEQGRIHAGCNVENAAYPQGWCAEASALAVMVSSGGRRVLAVAVVGVADDPVTPCGGCRQKLREFAAGDCPVWVADLSTLRATFTLDELLPCSFGPEHLKP</sequence>
<dbReference type="InterPro" id="IPR050202">
    <property type="entry name" value="Cyt/Deoxycyt_deaminase"/>
</dbReference>
<comment type="cofactor">
    <cofactor evidence="1 12">
        <name>Zn(2+)</name>
        <dbReference type="ChEBI" id="CHEBI:29105"/>
    </cofactor>
</comment>
<dbReference type="PROSITE" id="PS51747">
    <property type="entry name" value="CYT_DCMP_DEAMINASES_2"/>
    <property type="match status" value="1"/>
</dbReference>
<dbReference type="InterPro" id="IPR016193">
    <property type="entry name" value="Cytidine_deaminase-like"/>
</dbReference>
<comment type="catalytic activity">
    <reaction evidence="10 12">
        <text>2'-deoxycytidine + H2O + H(+) = 2'-deoxyuridine + NH4(+)</text>
        <dbReference type="Rhea" id="RHEA:13433"/>
        <dbReference type="ChEBI" id="CHEBI:15377"/>
        <dbReference type="ChEBI" id="CHEBI:15378"/>
        <dbReference type="ChEBI" id="CHEBI:15698"/>
        <dbReference type="ChEBI" id="CHEBI:16450"/>
        <dbReference type="ChEBI" id="CHEBI:28938"/>
        <dbReference type="EC" id="3.5.4.5"/>
    </reaction>
</comment>
<evidence type="ECO:0000256" key="12">
    <source>
        <dbReference type="RuleBase" id="RU364006"/>
    </source>
</evidence>
<dbReference type="EMBL" id="JBHRXX010000001">
    <property type="protein sequence ID" value="MFC3682162.1"/>
    <property type="molecule type" value="Genomic_DNA"/>
</dbReference>
<accession>A0ABV7VZC3</accession>
<dbReference type="PANTHER" id="PTHR11644:SF2">
    <property type="entry name" value="CYTIDINE DEAMINASE"/>
    <property type="match status" value="1"/>
</dbReference>
<dbReference type="GO" id="GO:0004126">
    <property type="term" value="F:cytidine deaminase activity"/>
    <property type="evidence" value="ECO:0007669"/>
    <property type="project" value="UniProtKB-EC"/>
</dbReference>
<evidence type="ECO:0000256" key="10">
    <source>
        <dbReference type="ARBA" id="ARBA00049252"/>
    </source>
</evidence>
<dbReference type="EC" id="3.5.4.5" evidence="4 12"/>
<keyword evidence="8 12" id="KW-0862">Zinc</keyword>
<dbReference type="InterPro" id="IPR006262">
    <property type="entry name" value="Cyt_deam_tetra"/>
</dbReference>
<organism evidence="14 15">
    <name type="scientific">Hydrogenophaga luteola</name>
    <dbReference type="NCBI Taxonomy" id="1591122"/>
    <lineage>
        <taxon>Bacteria</taxon>
        <taxon>Pseudomonadati</taxon>
        <taxon>Pseudomonadota</taxon>
        <taxon>Betaproteobacteria</taxon>
        <taxon>Burkholderiales</taxon>
        <taxon>Comamonadaceae</taxon>
        <taxon>Hydrogenophaga</taxon>
    </lineage>
</organism>
<gene>
    <name evidence="14" type="ORF">ACFOPI_01080</name>
</gene>
<dbReference type="PANTHER" id="PTHR11644">
    <property type="entry name" value="CYTIDINE DEAMINASE"/>
    <property type="match status" value="1"/>
</dbReference>
<evidence type="ECO:0000256" key="2">
    <source>
        <dbReference type="ARBA" id="ARBA00003949"/>
    </source>
</evidence>
<evidence type="ECO:0000256" key="6">
    <source>
        <dbReference type="ARBA" id="ARBA00022723"/>
    </source>
</evidence>
<evidence type="ECO:0000313" key="14">
    <source>
        <dbReference type="EMBL" id="MFC3682162.1"/>
    </source>
</evidence>
<evidence type="ECO:0000256" key="9">
    <source>
        <dbReference type="ARBA" id="ARBA00032005"/>
    </source>
</evidence>
<evidence type="ECO:0000256" key="3">
    <source>
        <dbReference type="ARBA" id="ARBA00006576"/>
    </source>
</evidence>
<name>A0ABV7VZC3_9BURK</name>
<dbReference type="SUPFAM" id="SSF53927">
    <property type="entry name" value="Cytidine deaminase-like"/>
    <property type="match status" value="1"/>
</dbReference>
<evidence type="ECO:0000256" key="1">
    <source>
        <dbReference type="ARBA" id="ARBA00001947"/>
    </source>
</evidence>
<proteinExistence type="inferred from homology"/>
<evidence type="ECO:0000256" key="4">
    <source>
        <dbReference type="ARBA" id="ARBA00012783"/>
    </source>
</evidence>
<keyword evidence="6 12" id="KW-0479">Metal-binding</keyword>
<dbReference type="Gene3D" id="3.40.140.10">
    <property type="entry name" value="Cytidine Deaminase, domain 2"/>
    <property type="match status" value="1"/>
</dbReference>
<evidence type="ECO:0000256" key="7">
    <source>
        <dbReference type="ARBA" id="ARBA00022801"/>
    </source>
</evidence>
<dbReference type="NCBIfam" id="NF004064">
    <property type="entry name" value="PRK05578.1"/>
    <property type="match status" value="1"/>
</dbReference>
<comment type="caution">
    <text evidence="14">The sequence shown here is derived from an EMBL/GenBank/DDBJ whole genome shotgun (WGS) entry which is preliminary data.</text>
</comment>
<dbReference type="InterPro" id="IPR016192">
    <property type="entry name" value="APOBEC/CMP_deaminase_Zn-bd"/>
</dbReference>
<dbReference type="Pfam" id="PF00383">
    <property type="entry name" value="dCMP_cyt_deam_1"/>
    <property type="match status" value="1"/>
</dbReference>